<dbReference type="Gene3D" id="1.25.40.10">
    <property type="entry name" value="Tetratricopeptide repeat domain"/>
    <property type="match status" value="1"/>
</dbReference>
<comment type="caution">
    <text evidence="2">The sequence shown here is derived from an EMBL/GenBank/DDBJ whole genome shotgun (WGS) entry which is preliminary data.</text>
</comment>
<dbReference type="Pfam" id="PF10373">
    <property type="entry name" value="EST1_DNA_bind"/>
    <property type="match status" value="1"/>
</dbReference>
<dbReference type="SUPFAM" id="SSF48452">
    <property type="entry name" value="TPR-like"/>
    <property type="match status" value="1"/>
</dbReference>
<reference evidence="2" key="1">
    <citation type="journal article" date="2021" name="Front. Plant Sci.">
        <title>Chromosome-Scale Genome Assembly for Chinese Sour Jujube and Insights Into Its Genome Evolution and Domestication Signature.</title>
        <authorList>
            <person name="Shen L.-Y."/>
            <person name="Luo H."/>
            <person name="Wang X.-L."/>
            <person name="Wang X.-M."/>
            <person name="Qiu X.-J."/>
            <person name="Liu H."/>
            <person name="Zhou S.-S."/>
            <person name="Jia K.-H."/>
            <person name="Nie S."/>
            <person name="Bao Y.-T."/>
            <person name="Zhang R.-G."/>
            <person name="Yun Q.-Z."/>
            <person name="Chai Y.-H."/>
            <person name="Lu J.-Y."/>
            <person name="Li Y."/>
            <person name="Zhao S.-W."/>
            <person name="Mao J.-F."/>
            <person name="Jia S.-G."/>
            <person name="Mao Y.-M."/>
        </authorList>
    </citation>
    <scope>NUCLEOTIDE SEQUENCE</scope>
    <source>
        <strain evidence="2">AT0</strain>
        <tissue evidence="2">Leaf</tissue>
    </source>
</reference>
<dbReference type="EMBL" id="JAEACU010000006">
    <property type="protein sequence ID" value="KAH7524880.1"/>
    <property type="molecule type" value="Genomic_DNA"/>
</dbReference>
<evidence type="ECO:0000313" key="3">
    <source>
        <dbReference type="Proteomes" id="UP000813462"/>
    </source>
</evidence>
<evidence type="ECO:0000313" key="2">
    <source>
        <dbReference type="EMBL" id="KAH7524880.1"/>
    </source>
</evidence>
<dbReference type="InterPro" id="IPR011990">
    <property type="entry name" value="TPR-like_helical_dom_sf"/>
</dbReference>
<dbReference type="Proteomes" id="UP000813462">
    <property type="component" value="Unassembled WGS sequence"/>
</dbReference>
<dbReference type="AlphaFoldDB" id="A0A978VAE5"/>
<protein>
    <recommendedName>
        <fullName evidence="1">DNA/RNA-binding domain-containing protein</fullName>
    </recommendedName>
</protein>
<proteinExistence type="predicted"/>
<dbReference type="InterPro" id="IPR018834">
    <property type="entry name" value="DNA/RNA-bd_Est1-type"/>
</dbReference>
<dbReference type="GO" id="GO:0005697">
    <property type="term" value="C:telomerase holoenzyme complex"/>
    <property type="evidence" value="ECO:0007669"/>
    <property type="project" value="TreeGrafter"/>
</dbReference>
<feature type="domain" description="DNA/RNA-binding" evidence="1">
    <location>
        <begin position="1"/>
        <end position="64"/>
    </location>
</feature>
<sequence>MAASLWPSSGNPHHQLTILASYSGDELVAIYRYFRSLAVESPFSTARDNLIVAFEKNHKSFSQLLGDTNVSMIKESSTWLTGKGKVSSGMCELLSFRVKDELNFGANGIERESKGQTYVEILQRTVLLQNASTTAFELMGHILGRCVQLRVPSSSFLLLGILVFVEWYAEGEIENRLALKADFELDQKAIVFHSKGKKFGIGVEHQVSNNVISTYSGMPSTDDMVLENQAVKVANLGVS</sequence>
<dbReference type="InterPro" id="IPR045153">
    <property type="entry name" value="Est1/Ebs1-like"/>
</dbReference>
<dbReference type="PANTHER" id="PTHR15696:SF25">
    <property type="entry name" value="OS08G0305300 PROTEIN"/>
    <property type="match status" value="1"/>
</dbReference>
<accession>A0A978VAE5</accession>
<dbReference type="GO" id="GO:0070034">
    <property type="term" value="F:telomerase RNA binding"/>
    <property type="evidence" value="ECO:0007669"/>
    <property type="project" value="TreeGrafter"/>
</dbReference>
<organism evidence="2 3">
    <name type="scientific">Ziziphus jujuba var. spinosa</name>
    <dbReference type="NCBI Taxonomy" id="714518"/>
    <lineage>
        <taxon>Eukaryota</taxon>
        <taxon>Viridiplantae</taxon>
        <taxon>Streptophyta</taxon>
        <taxon>Embryophyta</taxon>
        <taxon>Tracheophyta</taxon>
        <taxon>Spermatophyta</taxon>
        <taxon>Magnoliopsida</taxon>
        <taxon>eudicotyledons</taxon>
        <taxon>Gunneridae</taxon>
        <taxon>Pentapetalae</taxon>
        <taxon>rosids</taxon>
        <taxon>fabids</taxon>
        <taxon>Rosales</taxon>
        <taxon>Rhamnaceae</taxon>
        <taxon>Paliureae</taxon>
        <taxon>Ziziphus</taxon>
    </lineage>
</organism>
<dbReference type="GO" id="GO:0000184">
    <property type="term" value="P:nuclear-transcribed mRNA catabolic process, nonsense-mediated decay"/>
    <property type="evidence" value="ECO:0007669"/>
    <property type="project" value="TreeGrafter"/>
</dbReference>
<dbReference type="PANTHER" id="PTHR15696">
    <property type="entry name" value="SMG-7 SUPPRESSOR WITH MORPHOLOGICAL EFFECT ON GENITALIA PROTEIN 7"/>
    <property type="match status" value="1"/>
</dbReference>
<name>A0A978VAE5_ZIZJJ</name>
<evidence type="ECO:0000259" key="1">
    <source>
        <dbReference type="Pfam" id="PF10373"/>
    </source>
</evidence>
<dbReference type="GO" id="GO:0042162">
    <property type="term" value="F:telomeric DNA binding"/>
    <property type="evidence" value="ECO:0007669"/>
    <property type="project" value="TreeGrafter"/>
</dbReference>
<gene>
    <name evidence="2" type="ORF">FEM48_Zijuj06G0166100</name>
</gene>